<dbReference type="InterPro" id="IPR036869">
    <property type="entry name" value="J_dom_sf"/>
</dbReference>
<sequence length="190" mass="21248">MALPDYYSVLGVERDARPAQIKKAYFQLAKKMHPDRHHGTDIELQEISPAFGTHGRQLKALRKGANHAFEHLQKAYSVLSSPEKRRNYDASLGKAGGFSSAAQALRGQGSMKEGLSWLHSQENVKGSIPSSRVSFRRMWRGTWNGSRARPLFGPLIFVTGIFAMFRGIPMAAMYLLEDSERLHPPPVKSN</sequence>
<evidence type="ECO:0000313" key="2">
    <source>
        <dbReference type="EMBL" id="CAK8993228.1"/>
    </source>
</evidence>
<accession>A0ABP0HRR7</accession>
<dbReference type="Proteomes" id="UP001642484">
    <property type="component" value="Unassembled WGS sequence"/>
</dbReference>
<proteinExistence type="predicted"/>
<keyword evidence="3" id="KW-1185">Reference proteome</keyword>
<dbReference type="PRINTS" id="PR00625">
    <property type="entry name" value="JDOMAIN"/>
</dbReference>
<dbReference type="InterPro" id="IPR001623">
    <property type="entry name" value="DnaJ_domain"/>
</dbReference>
<dbReference type="Gene3D" id="1.10.287.110">
    <property type="entry name" value="DnaJ domain"/>
    <property type="match status" value="1"/>
</dbReference>
<dbReference type="PANTHER" id="PTHR44145:SF3">
    <property type="entry name" value="DNAJ HOMOLOG SUBFAMILY A MEMBER 3, MITOCHONDRIAL"/>
    <property type="match status" value="1"/>
</dbReference>
<evidence type="ECO:0000313" key="1">
    <source>
        <dbReference type="EMBL" id="CAK8992542.1"/>
    </source>
</evidence>
<dbReference type="EMBL" id="CAXAMN010001114">
    <property type="protein sequence ID" value="CAK8992542.1"/>
    <property type="molecule type" value="Genomic_DNA"/>
</dbReference>
<name>A0ABP0HRR7_9DINO</name>
<comment type="caution">
    <text evidence="1">The sequence shown here is derived from an EMBL/GenBank/DDBJ whole genome shotgun (WGS) entry which is preliminary data.</text>
</comment>
<gene>
    <name evidence="1" type="ORF">CCMP2556_LOCUS2902</name>
    <name evidence="2" type="ORF">CCMP2556_LOCUS3163</name>
</gene>
<dbReference type="SUPFAM" id="SSF46565">
    <property type="entry name" value="Chaperone J-domain"/>
    <property type="match status" value="1"/>
</dbReference>
<reference evidence="1 3" key="1">
    <citation type="submission" date="2024-02" db="EMBL/GenBank/DDBJ databases">
        <authorList>
            <person name="Chen Y."/>
            <person name="Shah S."/>
            <person name="Dougan E. K."/>
            <person name="Thang M."/>
            <person name="Chan C."/>
        </authorList>
    </citation>
    <scope>NUCLEOTIDE SEQUENCE [LARGE SCALE GENOMIC DNA]</scope>
</reference>
<organism evidence="1 3">
    <name type="scientific">Durusdinium trenchii</name>
    <dbReference type="NCBI Taxonomy" id="1381693"/>
    <lineage>
        <taxon>Eukaryota</taxon>
        <taxon>Sar</taxon>
        <taxon>Alveolata</taxon>
        <taxon>Dinophyceae</taxon>
        <taxon>Suessiales</taxon>
        <taxon>Symbiodiniaceae</taxon>
        <taxon>Durusdinium</taxon>
    </lineage>
</organism>
<dbReference type="CDD" id="cd06257">
    <property type="entry name" value="DnaJ"/>
    <property type="match status" value="1"/>
</dbReference>
<dbReference type="PROSITE" id="PS50076">
    <property type="entry name" value="DNAJ_2"/>
    <property type="match status" value="1"/>
</dbReference>
<protein>
    <submittedName>
        <fullName evidence="1">Uncharacterized protein</fullName>
    </submittedName>
</protein>
<evidence type="ECO:0000313" key="3">
    <source>
        <dbReference type="Proteomes" id="UP001642484"/>
    </source>
</evidence>
<dbReference type="InterPro" id="IPR051938">
    <property type="entry name" value="Apopto_cytoskel_mod"/>
</dbReference>
<dbReference type="Pfam" id="PF00226">
    <property type="entry name" value="DnaJ"/>
    <property type="match status" value="1"/>
</dbReference>
<dbReference type="SMART" id="SM00271">
    <property type="entry name" value="DnaJ"/>
    <property type="match status" value="1"/>
</dbReference>
<dbReference type="PANTHER" id="PTHR44145">
    <property type="entry name" value="DNAJ HOMOLOG SUBFAMILY A MEMBER 3, MITOCHONDRIAL"/>
    <property type="match status" value="1"/>
</dbReference>
<dbReference type="EMBL" id="CAXAMN010001225">
    <property type="protein sequence ID" value="CAK8993228.1"/>
    <property type="molecule type" value="Genomic_DNA"/>
</dbReference>